<dbReference type="AlphaFoldDB" id="A0A9W5TXD9"/>
<gene>
    <name evidence="10" type="ORF">GCM10011409_19450</name>
</gene>
<keyword evidence="6" id="KW-0564">Palmitate</keyword>
<organism evidence="10 11">
    <name type="scientific">Lentibacillus populi</name>
    <dbReference type="NCBI Taxonomy" id="1827502"/>
    <lineage>
        <taxon>Bacteria</taxon>
        <taxon>Bacillati</taxon>
        <taxon>Bacillota</taxon>
        <taxon>Bacilli</taxon>
        <taxon>Bacillales</taxon>
        <taxon>Bacillaceae</taxon>
        <taxon>Lentibacillus</taxon>
    </lineage>
</organism>
<reference evidence="10" key="1">
    <citation type="journal article" date="2014" name="Int. J. Syst. Evol. Microbiol.">
        <title>Complete genome sequence of Corynebacterium casei LMG S-19264T (=DSM 44701T), isolated from a smear-ripened cheese.</title>
        <authorList>
            <consortium name="US DOE Joint Genome Institute (JGI-PGF)"/>
            <person name="Walter F."/>
            <person name="Albersmeier A."/>
            <person name="Kalinowski J."/>
            <person name="Ruckert C."/>
        </authorList>
    </citation>
    <scope>NUCLEOTIDE SEQUENCE</scope>
    <source>
        <strain evidence="10">CGMCC 1.15454</strain>
    </source>
</reference>
<sequence>MMRRRLLLLVSSSFVLLLTGCWDQVDIEERGFIIGSGIDMADEQKKQGRVLTLTHQFVVPAGLGAPMQGGGDQKAFDNLSASGESMFEISRKMTEQSSKLPFYRHEKIIVISNEVAKLPYLFGEMMDIFLRNPEMRRSIKVAVADGKAEDVLNTKPESEKIPAIYLDSVMENSFENASGMEPVKIGEVHEFLMGKMSYVLPRIIAREKSVESEGSAVFQGYNNQMIGTLNDAETKALNLIIGKAKQGIINISLNQKNITYEMEEAKSKIKLDTNDIRHLDVYVDINVSGVISETFGTENLFQRSTFKEIEKHVSREIETKAEQTIKKAQQELKTDIFGIGNMLKERHYDQWQQIHDNWDRGANYFSQSTFHVNTTTRIRTTGNVNKSKNE</sequence>
<dbReference type="InterPro" id="IPR008844">
    <property type="entry name" value="Spore_GerAC-like"/>
</dbReference>
<dbReference type="InterPro" id="IPR046953">
    <property type="entry name" value="Spore_GerAC-like_C"/>
</dbReference>
<dbReference type="PANTHER" id="PTHR35789">
    <property type="entry name" value="SPORE GERMINATION PROTEIN B3"/>
    <property type="match status" value="1"/>
</dbReference>
<accession>A0A9W5TXD9</accession>
<evidence type="ECO:0000256" key="1">
    <source>
        <dbReference type="ARBA" id="ARBA00004635"/>
    </source>
</evidence>
<dbReference type="Pfam" id="PF25198">
    <property type="entry name" value="Spore_GerAC_N"/>
    <property type="match status" value="1"/>
</dbReference>
<dbReference type="NCBIfam" id="TIGR02887">
    <property type="entry name" value="spore_ger_x_C"/>
    <property type="match status" value="1"/>
</dbReference>
<name>A0A9W5TXD9_9BACI</name>
<dbReference type="Pfam" id="PF05504">
    <property type="entry name" value="Spore_GerAC"/>
    <property type="match status" value="1"/>
</dbReference>
<dbReference type="EMBL" id="BMJD01000012">
    <property type="protein sequence ID" value="GGB42004.1"/>
    <property type="molecule type" value="Genomic_DNA"/>
</dbReference>
<dbReference type="PANTHER" id="PTHR35789:SF1">
    <property type="entry name" value="SPORE GERMINATION PROTEIN B3"/>
    <property type="match status" value="1"/>
</dbReference>
<evidence type="ECO:0000313" key="11">
    <source>
        <dbReference type="Proteomes" id="UP000621492"/>
    </source>
</evidence>
<dbReference type="Gene3D" id="6.20.190.10">
    <property type="entry name" value="Nutrient germinant receptor protein C, domain 1"/>
    <property type="match status" value="1"/>
</dbReference>
<evidence type="ECO:0000259" key="8">
    <source>
        <dbReference type="Pfam" id="PF05504"/>
    </source>
</evidence>
<feature type="domain" description="Spore germination protein N-terminal" evidence="9">
    <location>
        <begin position="23"/>
        <end position="203"/>
    </location>
</feature>
<evidence type="ECO:0000256" key="3">
    <source>
        <dbReference type="ARBA" id="ARBA00022544"/>
    </source>
</evidence>
<evidence type="ECO:0000256" key="4">
    <source>
        <dbReference type="ARBA" id="ARBA00022729"/>
    </source>
</evidence>
<reference evidence="10" key="2">
    <citation type="submission" date="2020-09" db="EMBL/GenBank/DDBJ databases">
        <authorList>
            <person name="Sun Q."/>
            <person name="Zhou Y."/>
        </authorList>
    </citation>
    <scope>NUCLEOTIDE SEQUENCE</scope>
    <source>
        <strain evidence="10">CGMCC 1.15454</strain>
    </source>
</reference>
<dbReference type="GO" id="GO:0016020">
    <property type="term" value="C:membrane"/>
    <property type="evidence" value="ECO:0007669"/>
    <property type="project" value="UniProtKB-SubCell"/>
</dbReference>
<evidence type="ECO:0000256" key="2">
    <source>
        <dbReference type="ARBA" id="ARBA00007886"/>
    </source>
</evidence>
<dbReference type="PROSITE" id="PS51257">
    <property type="entry name" value="PROKAR_LIPOPROTEIN"/>
    <property type="match status" value="1"/>
</dbReference>
<keyword evidence="4" id="KW-0732">Signal</keyword>
<evidence type="ECO:0000259" key="9">
    <source>
        <dbReference type="Pfam" id="PF25198"/>
    </source>
</evidence>
<evidence type="ECO:0000256" key="7">
    <source>
        <dbReference type="ARBA" id="ARBA00023288"/>
    </source>
</evidence>
<keyword evidence="3" id="KW-0309">Germination</keyword>
<feature type="domain" description="Spore germination GerAC-like C-terminal" evidence="8">
    <location>
        <begin position="213"/>
        <end position="382"/>
    </location>
</feature>
<proteinExistence type="inferred from homology"/>
<dbReference type="InterPro" id="IPR057336">
    <property type="entry name" value="GerAC_N"/>
</dbReference>
<dbReference type="Proteomes" id="UP000621492">
    <property type="component" value="Unassembled WGS sequence"/>
</dbReference>
<dbReference type="Gene3D" id="3.30.300.210">
    <property type="entry name" value="Nutrient germinant receptor protein C, domain 3"/>
    <property type="match status" value="1"/>
</dbReference>
<keyword evidence="11" id="KW-1185">Reference proteome</keyword>
<keyword evidence="7" id="KW-0449">Lipoprotein</keyword>
<comment type="similarity">
    <text evidence="2">Belongs to the GerABKC lipoprotein family.</text>
</comment>
<dbReference type="InterPro" id="IPR038501">
    <property type="entry name" value="Spore_GerAC_C_sf"/>
</dbReference>
<evidence type="ECO:0000256" key="5">
    <source>
        <dbReference type="ARBA" id="ARBA00023136"/>
    </source>
</evidence>
<comment type="subcellular location">
    <subcellularLocation>
        <location evidence="1">Membrane</location>
        <topology evidence="1">Lipid-anchor</topology>
    </subcellularLocation>
</comment>
<keyword evidence="5" id="KW-0472">Membrane</keyword>
<protein>
    <submittedName>
        <fullName evidence="10">Germination protein GerLC</fullName>
    </submittedName>
</protein>
<comment type="caution">
    <text evidence="10">The sequence shown here is derived from an EMBL/GenBank/DDBJ whole genome shotgun (WGS) entry which is preliminary data.</text>
</comment>
<dbReference type="GO" id="GO:0009847">
    <property type="term" value="P:spore germination"/>
    <property type="evidence" value="ECO:0007669"/>
    <property type="project" value="InterPro"/>
</dbReference>
<evidence type="ECO:0000256" key="6">
    <source>
        <dbReference type="ARBA" id="ARBA00023139"/>
    </source>
</evidence>
<evidence type="ECO:0000313" key="10">
    <source>
        <dbReference type="EMBL" id="GGB42004.1"/>
    </source>
</evidence>